<evidence type="ECO:0000256" key="10">
    <source>
        <dbReference type="RuleBase" id="RU368005"/>
    </source>
</evidence>
<evidence type="ECO:0000256" key="3">
    <source>
        <dbReference type="ARBA" id="ARBA00022692"/>
    </source>
</evidence>
<keyword evidence="3" id="KW-0812">Transmembrane</keyword>
<sequence>MSTLMYLKMLFVGGGITGLGVGLYKNAVPTEEELLKEFSPALQQKYHQENQYMDRDSANAQLRNLIQSNANSSRPAWMLTDKIEPRCVTHERDRVRWSQRSLERARESARRRMLEEKERLEREEQQQRRRSFF</sequence>
<keyword evidence="13" id="KW-1185">Reference proteome</keyword>
<comment type="similarity">
    <text evidence="2 10">Belongs to the CBP4 family.</text>
</comment>
<feature type="compositionally biased region" description="Basic and acidic residues" evidence="11">
    <location>
        <begin position="99"/>
        <end position="127"/>
    </location>
</feature>
<dbReference type="PANTHER" id="PTHR28202:SF1">
    <property type="entry name" value="ASSEMBLY FACTOR CBP4"/>
    <property type="match status" value="1"/>
</dbReference>
<feature type="region of interest" description="Disordered" evidence="11">
    <location>
        <begin position="99"/>
        <end position="133"/>
    </location>
</feature>
<dbReference type="PANTHER" id="PTHR28202">
    <property type="entry name" value="ASSEMBLY FACTOR CBP4"/>
    <property type="match status" value="1"/>
</dbReference>
<evidence type="ECO:0000313" key="12">
    <source>
        <dbReference type="EMBL" id="KAK7208358.1"/>
    </source>
</evidence>
<comment type="function">
    <text evidence="9 10">Essential for the assembly of ubiquinol-cytochrome c reductase. It has a direct effect on the correct occurrence of the Rieske protein, core 4, core 5 and apocytochrome b.</text>
</comment>
<evidence type="ECO:0000256" key="5">
    <source>
        <dbReference type="ARBA" id="ARBA00022989"/>
    </source>
</evidence>
<dbReference type="Pfam" id="PF07960">
    <property type="entry name" value="CBP4"/>
    <property type="match status" value="1"/>
</dbReference>
<evidence type="ECO:0000256" key="11">
    <source>
        <dbReference type="SAM" id="MobiDB-lite"/>
    </source>
</evidence>
<dbReference type="RefSeq" id="XP_064771391.1">
    <property type="nucleotide sequence ID" value="XM_064914722.1"/>
</dbReference>
<evidence type="ECO:0000256" key="8">
    <source>
        <dbReference type="ARBA" id="ARBA00023186"/>
    </source>
</evidence>
<dbReference type="EMBL" id="JBBJBU010000001">
    <property type="protein sequence ID" value="KAK7208358.1"/>
    <property type="molecule type" value="Genomic_DNA"/>
</dbReference>
<evidence type="ECO:0000256" key="9">
    <source>
        <dbReference type="ARBA" id="ARBA00025413"/>
    </source>
</evidence>
<evidence type="ECO:0000256" key="2">
    <source>
        <dbReference type="ARBA" id="ARBA00006780"/>
    </source>
</evidence>
<organism evidence="12 13">
    <name type="scientific">Myxozyma melibiosi</name>
    <dbReference type="NCBI Taxonomy" id="54550"/>
    <lineage>
        <taxon>Eukaryota</taxon>
        <taxon>Fungi</taxon>
        <taxon>Dikarya</taxon>
        <taxon>Ascomycota</taxon>
        <taxon>Saccharomycotina</taxon>
        <taxon>Lipomycetes</taxon>
        <taxon>Lipomycetales</taxon>
        <taxon>Lipomycetaceae</taxon>
        <taxon>Myxozyma</taxon>
    </lineage>
</organism>
<reference evidence="12 13" key="1">
    <citation type="submission" date="2024-03" db="EMBL/GenBank/DDBJ databases">
        <title>Genome-scale model development and genomic sequencing of the oleaginous clade Lipomyces.</title>
        <authorList>
            <consortium name="Lawrence Berkeley National Laboratory"/>
            <person name="Czajka J.J."/>
            <person name="Han Y."/>
            <person name="Kim J."/>
            <person name="Mondo S.J."/>
            <person name="Hofstad B.A."/>
            <person name="Robles A."/>
            <person name="Haridas S."/>
            <person name="Riley R."/>
            <person name="LaButti K."/>
            <person name="Pangilinan J."/>
            <person name="Andreopoulos W."/>
            <person name="Lipzen A."/>
            <person name="Yan J."/>
            <person name="Wang M."/>
            <person name="Ng V."/>
            <person name="Grigoriev I.V."/>
            <person name="Spatafora J.W."/>
            <person name="Magnuson J.K."/>
            <person name="Baker S.E."/>
            <person name="Pomraning K.R."/>
        </authorList>
    </citation>
    <scope>NUCLEOTIDE SEQUENCE [LARGE SCALE GENOMIC DNA]</scope>
    <source>
        <strain evidence="12 13">Phaff 52-87</strain>
    </source>
</reference>
<protein>
    <recommendedName>
        <fullName evidence="10">Cytochrome b mRNA-processing protein 4</fullName>
    </recommendedName>
</protein>
<evidence type="ECO:0000256" key="7">
    <source>
        <dbReference type="ARBA" id="ARBA00023136"/>
    </source>
</evidence>
<dbReference type="Proteomes" id="UP001498771">
    <property type="component" value="Unassembled WGS sequence"/>
</dbReference>
<dbReference type="GeneID" id="90040234"/>
<accession>A0ABR1FER8</accession>
<keyword evidence="7" id="KW-0472">Membrane</keyword>
<name>A0ABR1FER8_9ASCO</name>
<proteinExistence type="inferred from homology"/>
<evidence type="ECO:0000256" key="4">
    <source>
        <dbReference type="ARBA" id="ARBA00022792"/>
    </source>
</evidence>
<keyword evidence="5" id="KW-1133">Transmembrane helix</keyword>
<evidence type="ECO:0000256" key="1">
    <source>
        <dbReference type="ARBA" id="ARBA00004434"/>
    </source>
</evidence>
<keyword evidence="8 10" id="KW-0143">Chaperone</keyword>
<gene>
    <name evidence="12" type="ORF">BZA70DRAFT_301541</name>
</gene>
<comment type="subcellular location">
    <subcellularLocation>
        <location evidence="1 10">Mitochondrion inner membrane</location>
        <topology evidence="1 10">Single-pass membrane protein</topology>
    </subcellularLocation>
</comment>
<keyword evidence="4 10" id="KW-0999">Mitochondrion inner membrane</keyword>
<evidence type="ECO:0000313" key="13">
    <source>
        <dbReference type="Proteomes" id="UP001498771"/>
    </source>
</evidence>
<comment type="caution">
    <text evidence="12">The sequence shown here is derived from an EMBL/GenBank/DDBJ whole genome shotgun (WGS) entry which is preliminary data.</text>
</comment>
<keyword evidence="6 10" id="KW-0496">Mitochondrion</keyword>
<evidence type="ECO:0000256" key="6">
    <source>
        <dbReference type="ARBA" id="ARBA00023128"/>
    </source>
</evidence>
<dbReference type="InterPro" id="IPR012420">
    <property type="entry name" value="Cbp4"/>
</dbReference>